<keyword evidence="2" id="KW-1185">Reference proteome</keyword>
<proteinExistence type="predicted"/>
<dbReference type="EMBL" id="CP063845">
    <property type="protein sequence ID" value="UFP94603.1"/>
    <property type="molecule type" value="Genomic_DNA"/>
</dbReference>
<reference evidence="1 2" key="1">
    <citation type="journal article" date="2021" name="Genome Biol. Evol.">
        <title>Complete Genome Sequencing of a Novel Gloeobacter Species from a Waterfall Cave in Mexico.</title>
        <authorList>
            <person name="Saw J.H."/>
            <person name="Cardona T."/>
            <person name="Montejano G."/>
        </authorList>
    </citation>
    <scope>NUCLEOTIDE SEQUENCE [LARGE SCALE GENOMIC DNA]</scope>
    <source>
        <strain evidence="1">MG652769</strain>
    </source>
</reference>
<organism evidence="1 2">
    <name type="scientific">Gloeobacter morelensis MG652769</name>
    <dbReference type="NCBI Taxonomy" id="2781736"/>
    <lineage>
        <taxon>Bacteria</taxon>
        <taxon>Bacillati</taxon>
        <taxon>Cyanobacteriota</taxon>
        <taxon>Cyanophyceae</taxon>
        <taxon>Gloeobacterales</taxon>
        <taxon>Gloeobacteraceae</taxon>
        <taxon>Gloeobacter</taxon>
        <taxon>Gloeobacter morelensis</taxon>
    </lineage>
</organism>
<dbReference type="Proteomes" id="UP001054846">
    <property type="component" value="Chromosome"/>
</dbReference>
<evidence type="ECO:0000313" key="1">
    <source>
        <dbReference type="EMBL" id="UFP94603.1"/>
    </source>
</evidence>
<dbReference type="RefSeq" id="WP_230841651.1">
    <property type="nucleotide sequence ID" value="NZ_CP063845.1"/>
</dbReference>
<sequence length="65" mass="7575">MSESAFVARNGNRLTKTPEIIVTPECTFNRYQLDDWYYLFTDGRLMRRSPSPDPGVRRFCLTVQG</sequence>
<evidence type="ECO:0000313" key="2">
    <source>
        <dbReference type="Proteomes" id="UP001054846"/>
    </source>
</evidence>
<gene>
    <name evidence="1" type="ORF">ISF26_23200</name>
</gene>
<name>A0ABY3PLP5_9CYAN</name>
<accession>A0ABY3PLP5</accession>
<protein>
    <submittedName>
        <fullName evidence="1">Uncharacterized protein</fullName>
    </submittedName>
</protein>